<sequence>MVLDGGIITIPAAISLINLLFHVFKRISKWLKRRANTLWKEDHRILKIVKDYCSRNSNPNAKLPDYIQVLVRRLEVRKLQWMDAPEAAAAVREAKATERYQDPGYTTDFEDSDVGSGADDDKETDEEDDDSNIDEDEEEDDDDHIDDDSEDDDEDDGDDDDDEEDEEDSDNYAGSYDSDDSDANYDSDDS</sequence>
<evidence type="ECO:0000256" key="2">
    <source>
        <dbReference type="SAM" id="Phobius"/>
    </source>
</evidence>
<feature type="compositionally biased region" description="Acidic residues" evidence="1">
    <location>
        <begin position="108"/>
        <end position="170"/>
    </location>
</feature>
<accession>A0A5N5D1H4</accession>
<evidence type="ECO:0000313" key="4">
    <source>
        <dbReference type="Proteomes" id="UP000325902"/>
    </source>
</evidence>
<reference evidence="3 4" key="1">
    <citation type="journal article" date="2019" name="Sci. Rep.">
        <title>A multi-omics analysis of the grapevine pathogen Lasiodiplodia theobromae reveals that temperature affects the expression of virulence- and pathogenicity-related genes.</title>
        <authorList>
            <person name="Felix C."/>
            <person name="Meneses R."/>
            <person name="Goncalves M.F.M."/>
            <person name="Tilleman L."/>
            <person name="Duarte A.S."/>
            <person name="Jorrin-Novo J.V."/>
            <person name="Van de Peer Y."/>
            <person name="Deforce D."/>
            <person name="Van Nieuwerburgh F."/>
            <person name="Esteves A.C."/>
            <person name="Alves A."/>
        </authorList>
    </citation>
    <scope>NUCLEOTIDE SEQUENCE [LARGE SCALE GENOMIC DNA]</scope>
    <source>
        <strain evidence="3 4">LA-SOL3</strain>
    </source>
</reference>
<feature type="transmembrane region" description="Helical" evidence="2">
    <location>
        <begin position="6"/>
        <end position="24"/>
    </location>
</feature>
<dbReference type="OrthoDB" id="10561136at2759"/>
<keyword evidence="2" id="KW-0472">Membrane</keyword>
<feature type="compositionally biased region" description="Acidic residues" evidence="1">
    <location>
        <begin position="177"/>
        <end position="190"/>
    </location>
</feature>
<keyword evidence="4" id="KW-1185">Reference proteome</keyword>
<comment type="caution">
    <text evidence="3">The sequence shown here is derived from an EMBL/GenBank/DDBJ whole genome shotgun (WGS) entry which is preliminary data.</text>
</comment>
<evidence type="ECO:0000313" key="3">
    <source>
        <dbReference type="EMBL" id="KAB2571272.1"/>
    </source>
</evidence>
<protein>
    <submittedName>
        <fullName evidence="3">Uncharacterized protein</fullName>
    </submittedName>
</protein>
<keyword evidence="2" id="KW-1133">Transmembrane helix</keyword>
<name>A0A5N5D1H4_9PEZI</name>
<feature type="region of interest" description="Disordered" evidence="1">
    <location>
        <begin position="94"/>
        <end position="190"/>
    </location>
</feature>
<evidence type="ECO:0000256" key="1">
    <source>
        <dbReference type="SAM" id="MobiDB-lite"/>
    </source>
</evidence>
<dbReference type="EMBL" id="VCHE01000106">
    <property type="protein sequence ID" value="KAB2571272.1"/>
    <property type="molecule type" value="Genomic_DNA"/>
</dbReference>
<dbReference type="Proteomes" id="UP000325902">
    <property type="component" value="Unassembled WGS sequence"/>
</dbReference>
<organism evidence="3 4">
    <name type="scientific">Lasiodiplodia theobromae</name>
    <dbReference type="NCBI Taxonomy" id="45133"/>
    <lineage>
        <taxon>Eukaryota</taxon>
        <taxon>Fungi</taxon>
        <taxon>Dikarya</taxon>
        <taxon>Ascomycota</taxon>
        <taxon>Pezizomycotina</taxon>
        <taxon>Dothideomycetes</taxon>
        <taxon>Dothideomycetes incertae sedis</taxon>
        <taxon>Botryosphaeriales</taxon>
        <taxon>Botryosphaeriaceae</taxon>
        <taxon>Lasiodiplodia</taxon>
    </lineage>
</organism>
<keyword evidence="2" id="KW-0812">Transmembrane</keyword>
<dbReference type="AlphaFoldDB" id="A0A5N5D1H4"/>
<proteinExistence type="predicted"/>
<gene>
    <name evidence="3" type="ORF">DBV05_g10057</name>
</gene>